<dbReference type="InterPro" id="IPR036271">
    <property type="entry name" value="Tet_transcr_reg_TetR-rel_C_sf"/>
</dbReference>
<feature type="region of interest" description="Disordered" evidence="5">
    <location>
        <begin position="1"/>
        <end position="42"/>
    </location>
</feature>
<dbReference type="InterPro" id="IPR011075">
    <property type="entry name" value="TetR_C"/>
</dbReference>
<dbReference type="PROSITE" id="PS50977">
    <property type="entry name" value="HTH_TETR_2"/>
    <property type="match status" value="1"/>
</dbReference>
<dbReference type="AlphaFoldDB" id="Q83X07"/>
<dbReference type="Gene3D" id="1.10.10.60">
    <property type="entry name" value="Homeodomain-like"/>
    <property type="match status" value="1"/>
</dbReference>
<evidence type="ECO:0000313" key="7">
    <source>
        <dbReference type="EMBL" id="BAC76557.1"/>
    </source>
</evidence>
<evidence type="ECO:0000256" key="5">
    <source>
        <dbReference type="SAM" id="MobiDB-lite"/>
    </source>
</evidence>
<evidence type="ECO:0000256" key="4">
    <source>
        <dbReference type="PROSITE-ProRule" id="PRU00335"/>
    </source>
</evidence>
<reference evidence="7" key="3">
    <citation type="journal article" date="2000" name="Mol. Gen. Genet.">
        <title>Cloning and analysis of the replication origin and the telomeres of the large linear plasmid pSLA2-L in Streptomyces rochei.</title>
        <authorList>
            <person name="Hiratsu K."/>
            <person name="Mochizuki S."/>
            <person name="Kinashi H."/>
        </authorList>
    </citation>
    <scope>NUCLEOTIDE SEQUENCE</scope>
    <source>
        <strain evidence="7">7434AN4</strain>
        <plasmid evidence="7">pSLA2-L</plasmid>
    </source>
</reference>
<dbReference type="Pfam" id="PF16859">
    <property type="entry name" value="TetR_C_11"/>
    <property type="match status" value="1"/>
</dbReference>
<sequence>MEAPAEVVGGGGHGGPLQSASDSPAQRSQQPTAKRPGGRSARVQAAVHQAVIDLAGERAVTQLTIPAVAERAGVNATTIYRRWGTLQALLAEVAALRGSAAPPSSSGDLRTDLEAYAIRTLADLTRPGGIAFFLAEVSPDIDERRSGLRECLRRATAGLDTILEASRDRGETPPPLERLLDQIVAPLYFRTVFSVPDTDETYARALVADLFSGTWKSAVTSH</sequence>
<dbReference type="SUPFAM" id="SSF46689">
    <property type="entry name" value="Homeodomain-like"/>
    <property type="match status" value="1"/>
</dbReference>
<dbReference type="Pfam" id="PF00440">
    <property type="entry name" value="TetR_N"/>
    <property type="match status" value="1"/>
</dbReference>
<dbReference type="InterPro" id="IPR009057">
    <property type="entry name" value="Homeodomain-like_sf"/>
</dbReference>
<geneLocation type="plasmid" evidence="7">
    <name>pSLA2-L</name>
</geneLocation>
<feature type="compositionally biased region" description="Polar residues" evidence="5">
    <location>
        <begin position="18"/>
        <end position="32"/>
    </location>
</feature>
<dbReference type="Gene3D" id="1.10.357.10">
    <property type="entry name" value="Tetracycline Repressor, domain 2"/>
    <property type="match status" value="1"/>
</dbReference>
<name>Q83X07_STRRO</name>
<evidence type="ECO:0000256" key="1">
    <source>
        <dbReference type="ARBA" id="ARBA00023015"/>
    </source>
</evidence>
<dbReference type="PANTHER" id="PTHR30055">
    <property type="entry name" value="HTH-TYPE TRANSCRIPTIONAL REGULATOR RUTR"/>
    <property type="match status" value="1"/>
</dbReference>
<protein>
    <submittedName>
        <fullName evidence="7">Putative TetR family receptor SrrD</fullName>
    </submittedName>
</protein>
<evidence type="ECO:0000259" key="6">
    <source>
        <dbReference type="PROSITE" id="PS50977"/>
    </source>
</evidence>
<keyword evidence="7" id="KW-0614">Plasmid</keyword>
<dbReference type="PANTHER" id="PTHR30055:SF148">
    <property type="entry name" value="TETR-FAMILY TRANSCRIPTIONAL REGULATOR"/>
    <property type="match status" value="1"/>
</dbReference>
<organism evidence="7">
    <name type="scientific">Streptomyces rochei</name>
    <name type="common">Streptomyces parvullus</name>
    <dbReference type="NCBI Taxonomy" id="1928"/>
    <lineage>
        <taxon>Bacteria</taxon>
        <taxon>Bacillati</taxon>
        <taxon>Actinomycetota</taxon>
        <taxon>Actinomycetes</taxon>
        <taxon>Kitasatosporales</taxon>
        <taxon>Streptomycetaceae</taxon>
        <taxon>Streptomyces</taxon>
        <taxon>Streptomyces rochei group</taxon>
    </lineage>
</organism>
<dbReference type="EMBL" id="AB088224">
    <property type="protein sequence ID" value="BAC76557.1"/>
    <property type="molecule type" value="Genomic_DNA"/>
</dbReference>
<reference evidence="7" key="4">
    <citation type="journal article" date="2003" name="Mol. Microbiol.">
        <title>The large linear plasmid pSLA2-L of Streptomyces rochei has an unusually condensed gene organization for secondary metabolism.</title>
        <authorList>
            <person name="Mochizuki S."/>
            <person name="Hiratsu K."/>
            <person name="Suwa M."/>
            <person name="Ishii T."/>
            <person name="Sugino F."/>
            <person name="Yamada K."/>
            <person name="Kinashi H."/>
        </authorList>
    </citation>
    <scope>NUCLEOTIDE SEQUENCE</scope>
    <source>
        <strain evidence="7">7434AN4</strain>
        <plasmid evidence="7">pSLA2-L</plasmid>
    </source>
</reference>
<feature type="DNA-binding region" description="H-T-H motif" evidence="4">
    <location>
        <begin position="64"/>
        <end position="83"/>
    </location>
</feature>
<keyword evidence="2 4" id="KW-0238">DNA-binding</keyword>
<dbReference type="GO" id="GO:0000976">
    <property type="term" value="F:transcription cis-regulatory region binding"/>
    <property type="evidence" value="ECO:0007669"/>
    <property type="project" value="TreeGrafter"/>
</dbReference>
<dbReference type="InterPro" id="IPR001647">
    <property type="entry name" value="HTH_TetR"/>
</dbReference>
<evidence type="ECO:0000256" key="2">
    <source>
        <dbReference type="ARBA" id="ARBA00023125"/>
    </source>
</evidence>
<proteinExistence type="predicted"/>
<dbReference type="InterPro" id="IPR050109">
    <property type="entry name" value="HTH-type_TetR-like_transc_reg"/>
</dbReference>
<reference evidence="7" key="2">
    <citation type="journal article" date="2000" name="Gene">
        <title>Identification of two polyketide synthase gene clusters on the linear plasmid pSLA2-L in Streptomyces rochei.</title>
        <authorList>
            <person name="Suwa M."/>
            <person name="Sugino H."/>
            <person name="Sasaoka A."/>
            <person name="Mori E."/>
            <person name="Fujii S."/>
            <person name="Shinkawa H."/>
            <person name="Nimi O."/>
            <person name="Kinashi H."/>
        </authorList>
    </citation>
    <scope>NUCLEOTIDE SEQUENCE</scope>
    <source>
        <strain evidence="7">7434AN4</strain>
        <plasmid evidence="7">pSLA2-L</plasmid>
    </source>
</reference>
<evidence type="ECO:0000256" key="3">
    <source>
        <dbReference type="ARBA" id="ARBA00023163"/>
    </source>
</evidence>
<dbReference type="SUPFAM" id="SSF48498">
    <property type="entry name" value="Tetracyclin repressor-like, C-terminal domain"/>
    <property type="match status" value="1"/>
</dbReference>
<feature type="domain" description="HTH tetR-type" evidence="6">
    <location>
        <begin position="41"/>
        <end position="101"/>
    </location>
</feature>
<reference evidence="7" key="1">
    <citation type="journal article" date="1998" name="Biosci. Biotechnol. Biochem.">
        <title>Physical mapping of the linear plasmid pSLA2-L and localization of the eryAI and actI homologs.</title>
        <authorList>
            <person name="Kinashi H."/>
            <person name="Fujii S."/>
            <person name="Hatani A."/>
            <person name="Kurokawa T."/>
            <person name="Shinkawa H."/>
        </authorList>
    </citation>
    <scope>NUCLEOTIDE SEQUENCE</scope>
    <source>
        <strain evidence="7">7434AN4</strain>
        <plasmid evidence="7">pSLA2-L</plasmid>
    </source>
</reference>
<keyword evidence="3" id="KW-0804">Transcription</keyword>
<dbReference type="RefSeq" id="WP_011113180.1">
    <property type="nucleotide sequence ID" value="NC_004808.2"/>
</dbReference>
<keyword evidence="7" id="KW-0675">Receptor</keyword>
<accession>Q83X07</accession>
<keyword evidence="1" id="KW-0805">Transcription regulation</keyword>
<gene>
    <name evidence="7" type="primary">srrD</name>
</gene>
<dbReference type="GO" id="GO:0003700">
    <property type="term" value="F:DNA-binding transcription factor activity"/>
    <property type="evidence" value="ECO:0007669"/>
    <property type="project" value="TreeGrafter"/>
</dbReference>